<gene>
    <name evidence="1" type="ORF">AE618_00785</name>
</gene>
<dbReference type="EMBL" id="LGSZ01000009">
    <property type="protein sequence ID" value="KPH82944.1"/>
    <property type="molecule type" value="Genomic_DNA"/>
</dbReference>
<accession>A0A0N0MD34</accession>
<reference evidence="1 2" key="1">
    <citation type="submission" date="2015-07" db="EMBL/GenBank/DDBJ databases">
        <title>Whole genome sequencing of Bosea vaviloviae isolated from cave pool.</title>
        <authorList>
            <person name="Tan N.E.H."/>
            <person name="Lee Y.P."/>
            <person name="Gan H.M."/>
            <person name="Barton H."/>
            <person name="Savka M.A."/>
        </authorList>
    </citation>
    <scope>NUCLEOTIDE SEQUENCE [LARGE SCALE GENOMIC DNA]</scope>
    <source>
        <strain evidence="1 2">SD260</strain>
    </source>
</reference>
<dbReference type="Proteomes" id="UP000037822">
    <property type="component" value="Unassembled WGS sequence"/>
</dbReference>
<evidence type="ECO:0000313" key="2">
    <source>
        <dbReference type="Proteomes" id="UP000037822"/>
    </source>
</evidence>
<organism evidence="1 2">
    <name type="scientific">Bosea vaviloviae</name>
    <dbReference type="NCBI Taxonomy" id="1526658"/>
    <lineage>
        <taxon>Bacteria</taxon>
        <taxon>Pseudomonadati</taxon>
        <taxon>Pseudomonadota</taxon>
        <taxon>Alphaproteobacteria</taxon>
        <taxon>Hyphomicrobiales</taxon>
        <taxon>Boseaceae</taxon>
        <taxon>Bosea</taxon>
    </lineage>
</organism>
<sequence length="91" mass="9812">MAGLSAIRAPADSRWRHHSAVVACPVTSDTARDICLRKARLFGYIMTSLRGTPVVSTAAHVRMTARAVARTLRMRASSTPALGLLLLLSRP</sequence>
<evidence type="ECO:0000313" key="1">
    <source>
        <dbReference type="EMBL" id="KPH82944.1"/>
    </source>
</evidence>
<protein>
    <submittedName>
        <fullName evidence="1">Uncharacterized protein</fullName>
    </submittedName>
</protein>
<proteinExistence type="predicted"/>
<name>A0A0N0MD34_9HYPH</name>
<dbReference type="AlphaFoldDB" id="A0A0N0MD34"/>
<dbReference type="PATRIC" id="fig|1526658.3.peg.5082"/>
<keyword evidence="2" id="KW-1185">Reference proteome</keyword>
<comment type="caution">
    <text evidence="1">The sequence shown here is derived from an EMBL/GenBank/DDBJ whole genome shotgun (WGS) entry which is preliminary data.</text>
</comment>